<proteinExistence type="predicted"/>
<reference evidence="1 3" key="2">
    <citation type="journal article" date="2014" name="BMC Genomics">
        <title>An improved genome release (version Mt4.0) for the model legume Medicago truncatula.</title>
        <authorList>
            <person name="Tang H."/>
            <person name="Krishnakumar V."/>
            <person name="Bidwell S."/>
            <person name="Rosen B."/>
            <person name="Chan A."/>
            <person name="Zhou S."/>
            <person name="Gentzbittel L."/>
            <person name="Childs K.L."/>
            <person name="Yandell M."/>
            <person name="Gundlach H."/>
            <person name="Mayer K.F."/>
            <person name="Schwartz D.C."/>
            <person name="Town C.D."/>
        </authorList>
    </citation>
    <scope>GENOME REANNOTATION</scope>
    <source>
        <strain evidence="1">A17</strain>
        <strain evidence="2 3">cv. Jemalong A17</strain>
    </source>
</reference>
<evidence type="ECO:0000313" key="2">
    <source>
        <dbReference type="EnsemblPlants" id="KEH41038"/>
    </source>
</evidence>
<dbReference type="STRING" id="3880.A0A072VHX1"/>
<evidence type="ECO:0008006" key="4">
    <source>
        <dbReference type="Google" id="ProtNLM"/>
    </source>
</evidence>
<gene>
    <name evidence="1" type="ordered locus">MTR_1g041135</name>
</gene>
<evidence type="ECO:0000313" key="1">
    <source>
        <dbReference type="EMBL" id="KEH41038.1"/>
    </source>
</evidence>
<organism evidence="1 3">
    <name type="scientific">Medicago truncatula</name>
    <name type="common">Barrel medic</name>
    <name type="synonym">Medicago tribuloides</name>
    <dbReference type="NCBI Taxonomy" id="3880"/>
    <lineage>
        <taxon>Eukaryota</taxon>
        <taxon>Viridiplantae</taxon>
        <taxon>Streptophyta</taxon>
        <taxon>Embryophyta</taxon>
        <taxon>Tracheophyta</taxon>
        <taxon>Spermatophyta</taxon>
        <taxon>Magnoliopsida</taxon>
        <taxon>eudicotyledons</taxon>
        <taxon>Gunneridae</taxon>
        <taxon>Pentapetalae</taxon>
        <taxon>rosids</taxon>
        <taxon>fabids</taxon>
        <taxon>Fabales</taxon>
        <taxon>Fabaceae</taxon>
        <taxon>Papilionoideae</taxon>
        <taxon>50 kb inversion clade</taxon>
        <taxon>NPAAA clade</taxon>
        <taxon>Hologalegina</taxon>
        <taxon>IRL clade</taxon>
        <taxon>Trifolieae</taxon>
        <taxon>Medicago</taxon>
    </lineage>
</organism>
<reference evidence="2" key="3">
    <citation type="submission" date="2015-04" db="UniProtKB">
        <authorList>
            <consortium name="EnsemblPlants"/>
        </authorList>
    </citation>
    <scope>IDENTIFICATION</scope>
    <source>
        <strain evidence="2">cv. Jemalong A17</strain>
    </source>
</reference>
<keyword evidence="3" id="KW-1185">Reference proteome</keyword>
<name>A0A072VHX1_MEDTR</name>
<sequence length="816" mass="91505">MPVLVGVGKSQGTCHTTQLVGISSPLVPLLVAAEVVLPWTPFGASNNCIVKHFLSSGKVMGVSFRVDDVLEESKLMALEVRDGAAKAAVGDVRSLVIVGGFCLSGVVPKGKWLFPSRVRVLLGCASSGGVLRHCCFLVNVYFKCCIAEKRVMWEKLLELKSSMRGEIWCVAGDFNSILHESERRGTPFGWITFFSLMVRVIFGVRRRSGPSLETFDHCHVVLRYSDQSWGHEPFRLSAKLNTLKYDLQGWHAQVFALLPTEAEAGFKEFHDLWDLLRARESKIFQQSRTRWLREGDVNFGFFHASIKIRRRRNSILALRVGDRWLDSVHEIYAKVVDFFESHFSEFEVETAGLTASFWDEEIRGVVLASDGSQCPGPDGFNFAFYKRFWHLLNGEVSMMFNKFYHSSTLSRCFSSYFITLIPKVHSHSSLGDFRPISLLCSLLAGRLAPVMDKLISSNQSDFIKGRQLVDGVVALNEIINLWILACVYCGTCMCFLICGMSGLVRSAEARGLYHGFRVRNSGLSISHLQYADDTLFLGKASMANLWSLKTILRVGSVLFTYLGLPIGANPRLERTWKPVIQLLASMEEDYSLPEGVPFGKGQVELEYPQVSWAVVCKPKRDYGVISLPPITGFVILPPSWWQAFRVIGDGLSTHFRHDLWCGMTILRVRFMQLYHLSLSRRTGKWGIATRLSRVVREDVWSWTNSPDGRYLAKSSYSTLINGLPAMGTLEGEILQAVSRVWKSWAQSKVIAFSRQLLLDRIPTRSNLLRCGVPLPMGGLGLFSAMCHMSLRCTCSFPVLPSFQCGIRCLGGWVGSL</sequence>
<evidence type="ECO:0000313" key="3">
    <source>
        <dbReference type="Proteomes" id="UP000002051"/>
    </source>
</evidence>
<dbReference type="EnsemblPlants" id="KEH41038">
    <property type="protein sequence ID" value="KEH41038"/>
    <property type="gene ID" value="MTR_1g041135"/>
</dbReference>
<reference evidence="1 3" key="1">
    <citation type="journal article" date="2011" name="Nature">
        <title>The Medicago genome provides insight into the evolution of rhizobial symbioses.</title>
        <authorList>
            <person name="Young N.D."/>
            <person name="Debelle F."/>
            <person name="Oldroyd G.E."/>
            <person name="Geurts R."/>
            <person name="Cannon S.B."/>
            <person name="Udvardi M.K."/>
            <person name="Benedito V.A."/>
            <person name="Mayer K.F."/>
            <person name="Gouzy J."/>
            <person name="Schoof H."/>
            <person name="Van de Peer Y."/>
            <person name="Proost S."/>
            <person name="Cook D.R."/>
            <person name="Meyers B.C."/>
            <person name="Spannagl M."/>
            <person name="Cheung F."/>
            <person name="De Mita S."/>
            <person name="Krishnakumar V."/>
            <person name="Gundlach H."/>
            <person name="Zhou S."/>
            <person name="Mudge J."/>
            <person name="Bharti A.K."/>
            <person name="Murray J.D."/>
            <person name="Naoumkina M.A."/>
            <person name="Rosen B."/>
            <person name="Silverstein K.A."/>
            <person name="Tang H."/>
            <person name="Rombauts S."/>
            <person name="Zhao P.X."/>
            <person name="Zhou P."/>
            <person name="Barbe V."/>
            <person name="Bardou P."/>
            <person name="Bechner M."/>
            <person name="Bellec A."/>
            <person name="Berger A."/>
            <person name="Berges H."/>
            <person name="Bidwell S."/>
            <person name="Bisseling T."/>
            <person name="Choisne N."/>
            <person name="Couloux A."/>
            <person name="Denny R."/>
            <person name="Deshpande S."/>
            <person name="Dai X."/>
            <person name="Doyle J.J."/>
            <person name="Dudez A.M."/>
            <person name="Farmer A.D."/>
            <person name="Fouteau S."/>
            <person name="Franken C."/>
            <person name="Gibelin C."/>
            <person name="Gish J."/>
            <person name="Goldstein S."/>
            <person name="Gonzalez A.J."/>
            <person name="Green P.J."/>
            <person name="Hallab A."/>
            <person name="Hartog M."/>
            <person name="Hua A."/>
            <person name="Humphray S.J."/>
            <person name="Jeong D.H."/>
            <person name="Jing Y."/>
            <person name="Jocker A."/>
            <person name="Kenton S.M."/>
            <person name="Kim D.J."/>
            <person name="Klee K."/>
            <person name="Lai H."/>
            <person name="Lang C."/>
            <person name="Lin S."/>
            <person name="Macmil S.L."/>
            <person name="Magdelenat G."/>
            <person name="Matthews L."/>
            <person name="McCorrison J."/>
            <person name="Monaghan E.L."/>
            <person name="Mun J.H."/>
            <person name="Najar F.Z."/>
            <person name="Nicholson C."/>
            <person name="Noirot C."/>
            <person name="O'Bleness M."/>
            <person name="Paule C.R."/>
            <person name="Poulain J."/>
            <person name="Prion F."/>
            <person name="Qin B."/>
            <person name="Qu C."/>
            <person name="Retzel E.F."/>
            <person name="Riddle C."/>
            <person name="Sallet E."/>
            <person name="Samain S."/>
            <person name="Samson N."/>
            <person name="Sanders I."/>
            <person name="Saurat O."/>
            <person name="Scarpelli C."/>
            <person name="Schiex T."/>
            <person name="Segurens B."/>
            <person name="Severin A.J."/>
            <person name="Sherrier D.J."/>
            <person name="Shi R."/>
            <person name="Sims S."/>
            <person name="Singer S.R."/>
            <person name="Sinharoy S."/>
            <person name="Sterck L."/>
            <person name="Viollet A."/>
            <person name="Wang B.B."/>
            <person name="Wang K."/>
            <person name="Wang M."/>
            <person name="Wang X."/>
            <person name="Warfsmann J."/>
            <person name="Weissenbach J."/>
            <person name="White D.D."/>
            <person name="White J.D."/>
            <person name="Wiley G.B."/>
            <person name="Wincker P."/>
            <person name="Xing Y."/>
            <person name="Yang L."/>
            <person name="Yao Z."/>
            <person name="Ying F."/>
            <person name="Zhai J."/>
            <person name="Zhou L."/>
            <person name="Zuber A."/>
            <person name="Denarie J."/>
            <person name="Dixon R.A."/>
            <person name="May G.D."/>
            <person name="Schwartz D.C."/>
            <person name="Rogers J."/>
            <person name="Quetier F."/>
            <person name="Town C.D."/>
            <person name="Roe B.A."/>
        </authorList>
    </citation>
    <scope>NUCLEOTIDE SEQUENCE [LARGE SCALE GENOMIC DNA]</scope>
    <source>
        <strain evidence="1">A17</strain>
        <strain evidence="2 3">cv. Jemalong A17</strain>
    </source>
</reference>
<accession>A0A072VHX1</accession>
<dbReference type="PANTHER" id="PTHR46890">
    <property type="entry name" value="NON-LTR RETROLELEMENT REVERSE TRANSCRIPTASE-LIKE PROTEIN-RELATED"/>
    <property type="match status" value="1"/>
</dbReference>
<dbReference type="HOGENOM" id="CLU_346268_0_0_1"/>
<dbReference type="InterPro" id="IPR052343">
    <property type="entry name" value="Retrotransposon-Effector_Assoc"/>
</dbReference>
<dbReference type="EMBL" id="CM001217">
    <property type="protein sequence ID" value="KEH41038.1"/>
    <property type="molecule type" value="Genomic_DNA"/>
</dbReference>
<dbReference type="Proteomes" id="UP000002051">
    <property type="component" value="Unassembled WGS sequence"/>
</dbReference>
<protein>
    <recommendedName>
        <fullName evidence="4">Reverse transcriptase domain-containing protein</fullName>
    </recommendedName>
</protein>
<dbReference type="AlphaFoldDB" id="A0A072VHX1"/>
<dbReference type="PANTHER" id="PTHR46890:SF49">
    <property type="entry name" value="RNA-DIRECTED DNA POLYMERASE"/>
    <property type="match status" value="1"/>
</dbReference>